<proteinExistence type="predicted"/>
<comment type="caution">
    <text evidence="1">The sequence shown here is derived from an EMBL/GenBank/DDBJ whole genome shotgun (WGS) entry which is preliminary data.</text>
</comment>
<gene>
    <name evidence="1" type="ORF">FJTKL_08961</name>
</gene>
<organism evidence="1 2">
    <name type="scientific">Diaporthe vaccinii</name>
    <dbReference type="NCBI Taxonomy" id="105482"/>
    <lineage>
        <taxon>Eukaryota</taxon>
        <taxon>Fungi</taxon>
        <taxon>Dikarya</taxon>
        <taxon>Ascomycota</taxon>
        <taxon>Pezizomycotina</taxon>
        <taxon>Sordariomycetes</taxon>
        <taxon>Sordariomycetidae</taxon>
        <taxon>Diaporthales</taxon>
        <taxon>Diaporthaceae</taxon>
        <taxon>Diaporthe</taxon>
        <taxon>Diaporthe eres species complex</taxon>
    </lineage>
</organism>
<keyword evidence="2" id="KW-1185">Reference proteome</keyword>
<reference evidence="1 2" key="1">
    <citation type="submission" date="2024-03" db="EMBL/GenBank/DDBJ databases">
        <title>A high-quality draft genome sequence of Diaporthe vaccinii, a causative agent of upright dieback and viscid rot disease in cranberry plants.</title>
        <authorList>
            <person name="Sarrasin M."/>
            <person name="Lang B.F."/>
            <person name="Burger G."/>
        </authorList>
    </citation>
    <scope>NUCLEOTIDE SEQUENCE [LARGE SCALE GENOMIC DNA]</scope>
    <source>
        <strain evidence="1 2">IS7</strain>
    </source>
</reference>
<evidence type="ECO:0000313" key="2">
    <source>
        <dbReference type="Proteomes" id="UP001600888"/>
    </source>
</evidence>
<protein>
    <submittedName>
        <fullName evidence="1">Uncharacterized protein</fullName>
    </submittedName>
</protein>
<dbReference type="EMBL" id="JBAWTH010000372">
    <property type="protein sequence ID" value="KAL2272091.1"/>
    <property type="molecule type" value="Genomic_DNA"/>
</dbReference>
<evidence type="ECO:0000313" key="1">
    <source>
        <dbReference type="EMBL" id="KAL2272091.1"/>
    </source>
</evidence>
<name>A0ABR4DQ89_9PEZI</name>
<accession>A0ABR4DQ89</accession>
<sequence length="69" mass="7706">MNWWRGRSKRLCKTPNKQACHVKTAVARGRQGASTAVPVMARGRRRREGQVISGIVGHLCLPGKRENLL</sequence>
<dbReference type="Proteomes" id="UP001600888">
    <property type="component" value="Unassembled WGS sequence"/>
</dbReference>